<evidence type="ECO:0000256" key="3">
    <source>
        <dbReference type="ARBA" id="ARBA00022723"/>
    </source>
</evidence>
<protein>
    <recommendedName>
        <fullName evidence="6 7">D,D-heptose 1,7-bisphosphate phosphatase</fullName>
        <ecNumber evidence="7">3.1.3.-</ecNumber>
    </recommendedName>
</protein>
<comment type="similarity">
    <text evidence="7">Belongs to the gmhB family.</text>
</comment>
<dbReference type="PaxDb" id="880073-Calab_0960"/>
<keyword evidence="4 7" id="KW-0378">Hydrolase</keyword>
<dbReference type="GO" id="GO:0016791">
    <property type="term" value="F:phosphatase activity"/>
    <property type="evidence" value="ECO:0007669"/>
    <property type="project" value="InterPro"/>
</dbReference>
<feature type="active site" description="Nucleophile" evidence="8">
    <location>
        <position position="8"/>
    </location>
</feature>
<dbReference type="PIRSF" id="PIRSF004682">
    <property type="entry name" value="GmhB"/>
    <property type="match status" value="1"/>
</dbReference>
<evidence type="ECO:0000256" key="9">
    <source>
        <dbReference type="PIRSR" id="PIRSR004682-3"/>
    </source>
</evidence>
<dbReference type="CDD" id="cd07503">
    <property type="entry name" value="HAD_HisB-N"/>
    <property type="match status" value="1"/>
</dbReference>
<feature type="binding site" evidence="10">
    <location>
        <position position="106"/>
    </location>
    <ligand>
        <name>Zn(2+)</name>
        <dbReference type="ChEBI" id="CHEBI:29105"/>
    </ligand>
</feature>
<name>H1XV88_CALAY</name>
<keyword evidence="10" id="KW-0460">Magnesium</keyword>
<dbReference type="EC" id="3.1.3.-" evidence="7"/>
<feature type="binding site" evidence="10">
    <location>
        <position position="8"/>
    </location>
    <ligand>
        <name>Mg(2+)</name>
        <dbReference type="ChEBI" id="CHEBI:18420"/>
    </ligand>
</feature>
<keyword evidence="3 10" id="KW-0479">Metal-binding</keyword>
<keyword evidence="2 7" id="KW-0963">Cytoplasm</keyword>
<dbReference type="NCBIfam" id="TIGR01662">
    <property type="entry name" value="HAD-SF-IIIA"/>
    <property type="match status" value="1"/>
</dbReference>
<dbReference type="AlphaFoldDB" id="H1XV88"/>
<dbReference type="InterPro" id="IPR006549">
    <property type="entry name" value="HAD-SF_hydro_IIIA"/>
</dbReference>
<feature type="site" description="Contributes to substrate recognition" evidence="9">
    <location>
        <position position="107"/>
    </location>
</feature>
<dbReference type="OrthoDB" id="9801899at2"/>
<dbReference type="Proteomes" id="UP000183868">
    <property type="component" value="Chromosome"/>
</dbReference>
<dbReference type="GO" id="GO:0005975">
    <property type="term" value="P:carbohydrate metabolic process"/>
    <property type="evidence" value="ECO:0007669"/>
    <property type="project" value="InterPro"/>
</dbReference>
<feature type="site" description="Stabilizes the phosphoryl group" evidence="9">
    <location>
        <position position="108"/>
    </location>
</feature>
<feature type="binding site" evidence="10">
    <location>
        <position position="10"/>
    </location>
    <ligand>
        <name>Mg(2+)</name>
        <dbReference type="ChEBI" id="CHEBI:18420"/>
    </ligand>
</feature>
<dbReference type="Proteomes" id="UP000004671">
    <property type="component" value="Chromosome"/>
</dbReference>
<dbReference type="RefSeq" id="WP_006927620.1">
    <property type="nucleotide sequence ID" value="NZ_CM001402.1"/>
</dbReference>
<gene>
    <name evidence="11" type="ORF">Cabys_4208</name>
    <name evidence="12" type="ORF">Calab_0960</name>
</gene>
<evidence type="ECO:0000256" key="6">
    <source>
        <dbReference type="ARBA" id="ARBA00031828"/>
    </source>
</evidence>
<dbReference type="Gene3D" id="3.40.50.1000">
    <property type="entry name" value="HAD superfamily/HAD-like"/>
    <property type="match status" value="1"/>
</dbReference>
<evidence type="ECO:0000313" key="11">
    <source>
        <dbReference type="EMBL" id="APF20953.1"/>
    </source>
</evidence>
<evidence type="ECO:0000256" key="8">
    <source>
        <dbReference type="PIRSR" id="PIRSR004682-1"/>
    </source>
</evidence>
<dbReference type="GO" id="GO:0046872">
    <property type="term" value="F:metal ion binding"/>
    <property type="evidence" value="ECO:0007669"/>
    <property type="project" value="UniProtKB-KW"/>
</dbReference>
<dbReference type="EMBL" id="CP018099">
    <property type="protein sequence ID" value="APF20953.1"/>
    <property type="molecule type" value="Genomic_DNA"/>
</dbReference>
<feature type="site" description="Stabilizes the phosphoryl group" evidence="9">
    <location>
        <position position="50"/>
    </location>
</feature>
<feature type="binding site" evidence="10">
    <location>
        <position position="104"/>
    </location>
    <ligand>
        <name>Zn(2+)</name>
        <dbReference type="ChEBI" id="CHEBI:29105"/>
    </ligand>
</feature>
<comment type="subcellular location">
    <subcellularLocation>
        <location evidence="1 7">Cytoplasm</location>
    </subcellularLocation>
</comment>
<dbReference type="KEGG" id="caby:Cabys_4208"/>
<dbReference type="NCBIfam" id="TIGR01656">
    <property type="entry name" value="Histidinol-ppas"/>
    <property type="match status" value="1"/>
</dbReference>
<evidence type="ECO:0000313" key="12">
    <source>
        <dbReference type="EMBL" id="EHO40594.1"/>
    </source>
</evidence>
<dbReference type="STRING" id="880073.Cabys_4208"/>
<feature type="active site" description="Proton donor" evidence="8">
    <location>
        <position position="10"/>
    </location>
</feature>
<evidence type="ECO:0000256" key="7">
    <source>
        <dbReference type="PIRNR" id="PIRNR004682"/>
    </source>
</evidence>
<evidence type="ECO:0000256" key="5">
    <source>
        <dbReference type="ARBA" id="ARBA00023277"/>
    </source>
</evidence>
<organism evidence="12 13">
    <name type="scientific">Caldithrix abyssi DSM 13497</name>
    <dbReference type="NCBI Taxonomy" id="880073"/>
    <lineage>
        <taxon>Bacteria</taxon>
        <taxon>Pseudomonadati</taxon>
        <taxon>Calditrichota</taxon>
        <taxon>Calditrichia</taxon>
        <taxon>Calditrichales</taxon>
        <taxon>Calditrichaceae</taxon>
        <taxon>Caldithrix</taxon>
    </lineage>
</organism>
<feature type="binding site" evidence="10">
    <location>
        <position position="91"/>
    </location>
    <ligand>
        <name>Zn(2+)</name>
        <dbReference type="ChEBI" id="CHEBI:29105"/>
    </ligand>
</feature>
<evidence type="ECO:0000256" key="1">
    <source>
        <dbReference type="ARBA" id="ARBA00004496"/>
    </source>
</evidence>
<keyword evidence="13" id="KW-1185">Reference proteome</keyword>
<dbReference type="PANTHER" id="PTHR42891">
    <property type="entry name" value="D-GLYCERO-BETA-D-MANNO-HEPTOSE-1,7-BISPHOSPHATE 7-PHOSPHATASE"/>
    <property type="match status" value="1"/>
</dbReference>
<keyword evidence="10" id="KW-0862">Zinc</keyword>
<feature type="binding site" evidence="10">
    <location>
        <position position="89"/>
    </location>
    <ligand>
        <name>Zn(2+)</name>
        <dbReference type="ChEBI" id="CHEBI:29105"/>
    </ligand>
</feature>
<dbReference type="FunCoup" id="H1XV88">
    <property type="interactions" value="216"/>
</dbReference>
<dbReference type="Pfam" id="PF13242">
    <property type="entry name" value="Hydrolase_like"/>
    <property type="match status" value="1"/>
</dbReference>
<dbReference type="EMBL" id="CM001402">
    <property type="protein sequence ID" value="EHO40594.1"/>
    <property type="molecule type" value="Genomic_DNA"/>
</dbReference>
<proteinExistence type="inferred from homology"/>
<dbReference type="GO" id="GO:0005737">
    <property type="term" value="C:cytoplasm"/>
    <property type="evidence" value="ECO:0007669"/>
    <property type="project" value="UniProtKB-SubCell"/>
</dbReference>
<dbReference type="InterPro" id="IPR023214">
    <property type="entry name" value="HAD_sf"/>
</dbReference>
<dbReference type="SUPFAM" id="SSF56784">
    <property type="entry name" value="HAD-like"/>
    <property type="match status" value="1"/>
</dbReference>
<dbReference type="InterPro" id="IPR006543">
    <property type="entry name" value="Histidinol-phos"/>
</dbReference>
<evidence type="ECO:0000313" key="14">
    <source>
        <dbReference type="Proteomes" id="UP000183868"/>
    </source>
</evidence>
<keyword evidence="5 7" id="KW-0119">Carbohydrate metabolism</keyword>
<dbReference type="PANTHER" id="PTHR42891:SF1">
    <property type="entry name" value="D-GLYCERO-BETA-D-MANNO-HEPTOSE-1,7-BISPHOSPHATE 7-PHOSPHATASE"/>
    <property type="match status" value="1"/>
</dbReference>
<dbReference type="InParanoid" id="H1XV88"/>
<comment type="cofactor">
    <cofactor evidence="10">
        <name>Mg(2+)</name>
        <dbReference type="ChEBI" id="CHEBI:18420"/>
    </cofactor>
</comment>
<dbReference type="HOGENOM" id="CLU_085077_3_0_0"/>
<feature type="binding site" evidence="10">
    <location>
        <position position="133"/>
    </location>
    <ligand>
        <name>Mg(2+)</name>
        <dbReference type="ChEBI" id="CHEBI:18420"/>
    </ligand>
</feature>
<comment type="cofactor">
    <cofactor evidence="10">
        <name>Zn(2+)</name>
        <dbReference type="ChEBI" id="CHEBI:29105"/>
    </cofactor>
</comment>
<evidence type="ECO:0000256" key="4">
    <source>
        <dbReference type="ARBA" id="ARBA00022801"/>
    </source>
</evidence>
<dbReference type="eggNOG" id="COG0241">
    <property type="taxonomic scope" value="Bacteria"/>
</dbReference>
<accession>H1XV88</accession>
<evidence type="ECO:0000256" key="10">
    <source>
        <dbReference type="PIRSR" id="PIRSR004682-4"/>
    </source>
</evidence>
<sequence length="190" mass="21295">MDKTVFLDRDGTIIEEMGYINHFSRIRPLPEAVEAIKLFKKAGFKVVVVTNQAGVARGYFSEEELVQMNKYMLKEFEKKGAKIDALFYCPHHPEGKVEKYRLKCNCRKPNTGMIDKAVEELGVSLKEAWVIGDRSSDIALAKNSGIRGVLVLSGYGTGDYVQSRGGFLSKPYAIFNDVLQAAQTIINCYQ</sequence>
<evidence type="ECO:0000256" key="2">
    <source>
        <dbReference type="ARBA" id="ARBA00022490"/>
    </source>
</evidence>
<evidence type="ECO:0000313" key="13">
    <source>
        <dbReference type="Proteomes" id="UP000004671"/>
    </source>
</evidence>
<dbReference type="InterPro" id="IPR004446">
    <property type="entry name" value="Heptose_bisP_phosphatase"/>
</dbReference>
<reference evidence="11 14" key="2">
    <citation type="submission" date="2016-11" db="EMBL/GenBank/DDBJ databases">
        <title>Genomic analysis of Caldithrix abyssi and proposal of a novel bacterial phylum Caldithrichaeota.</title>
        <authorList>
            <person name="Kublanov I."/>
            <person name="Sigalova O."/>
            <person name="Gavrilov S."/>
            <person name="Lebedinsky A."/>
            <person name="Ivanova N."/>
            <person name="Daum C."/>
            <person name="Reddy T."/>
            <person name="Klenk H.P."/>
            <person name="Goker M."/>
            <person name="Reva O."/>
            <person name="Miroshnichenko M."/>
            <person name="Kyprides N."/>
            <person name="Woyke T."/>
            <person name="Gelfand M."/>
        </authorList>
    </citation>
    <scope>NUCLEOTIDE SEQUENCE [LARGE SCALE GENOMIC DNA]</scope>
    <source>
        <strain evidence="11 14">LF13</strain>
    </source>
</reference>
<reference evidence="12 13" key="1">
    <citation type="submission" date="2011-09" db="EMBL/GenBank/DDBJ databases">
        <title>The permanent draft genome of Caldithrix abyssi DSM 13497.</title>
        <authorList>
            <consortium name="US DOE Joint Genome Institute (JGI-PGF)"/>
            <person name="Lucas S."/>
            <person name="Han J."/>
            <person name="Lapidus A."/>
            <person name="Bruce D."/>
            <person name="Goodwin L."/>
            <person name="Pitluck S."/>
            <person name="Peters L."/>
            <person name="Kyrpides N."/>
            <person name="Mavromatis K."/>
            <person name="Ivanova N."/>
            <person name="Mikhailova N."/>
            <person name="Chertkov O."/>
            <person name="Detter J.C."/>
            <person name="Tapia R."/>
            <person name="Han C."/>
            <person name="Land M."/>
            <person name="Hauser L."/>
            <person name="Markowitz V."/>
            <person name="Cheng J.-F."/>
            <person name="Hugenholtz P."/>
            <person name="Woyke T."/>
            <person name="Wu D."/>
            <person name="Spring S."/>
            <person name="Brambilla E."/>
            <person name="Klenk H.-P."/>
            <person name="Eisen J.A."/>
        </authorList>
    </citation>
    <scope>NUCLEOTIDE SEQUENCE [LARGE SCALE GENOMIC DNA]</scope>
    <source>
        <strain evidence="12 13">DSM 13497</strain>
    </source>
</reference>
<dbReference type="InterPro" id="IPR036412">
    <property type="entry name" value="HAD-like_sf"/>
</dbReference>